<dbReference type="Pfam" id="PF13384">
    <property type="entry name" value="HTH_23"/>
    <property type="match status" value="1"/>
</dbReference>
<dbReference type="AlphaFoldDB" id="A0A256FXM9"/>
<gene>
    <name evidence="1" type="ORF">CEV32_4920</name>
</gene>
<name>A0A256FXM9_9HYPH</name>
<sequence>MSALHSTTHPSRRLSRDETAQIVRDFKDGLSIAAIARKHGIARPTVYRALENGSASRAGAANDVRVYSRLSVEDHAALKAVAETRGLTISALSRSVLRRAAGFFDADPEVAKAALALSRELKKIGSNLNQVVYQINREPLLQGRAAPQPRHLTEIRAMQRTILSAADKVDTLLVHAGRRRLTTIEELLRADGDHA</sequence>
<protein>
    <submittedName>
        <fullName evidence="1">Helix-turn-helix domain of resolvase family protein</fullName>
    </submittedName>
</protein>
<reference evidence="1 2" key="1">
    <citation type="submission" date="2017-07" db="EMBL/GenBank/DDBJ databases">
        <title>Phylogenetic study on the rhizospheric bacterium Ochrobactrum sp. A44.</title>
        <authorList>
            <person name="Krzyzanowska D.M."/>
            <person name="Ossowicki A."/>
            <person name="Rajewska M."/>
            <person name="Maciag T."/>
            <person name="Kaczynski Z."/>
            <person name="Czerwicka M."/>
            <person name="Jafra S."/>
        </authorList>
    </citation>
    <scope>NUCLEOTIDE SEQUENCE [LARGE SCALE GENOMIC DNA]</scope>
    <source>
        <strain evidence="1 2">PR17</strain>
    </source>
</reference>
<keyword evidence="2" id="KW-1185">Reference proteome</keyword>
<organism evidence="1 2">
    <name type="scientific">Brucella rhizosphaerae</name>
    <dbReference type="NCBI Taxonomy" id="571254"/>
    <lineage>
        <taxon>Bacteria</taxon>
        <taxon>Pseudomonadati</taxon>
        <taxon>Pseudomonadota</taxon>
        <taxon>Alphaproteobacteria</taxon>
        <taxon>Hyphomicrobiales</taxon>
        <taxon>Brucellaceae</taxon>
        <taxon>Brucella/Ochrobactrum group</taxon>
        <taxon>Brucella</taxon>
    </lineage>
</organism>
<dbReference type="RefSeq" id="WP_143128763.1">
    <property type="nucleotide sequence ID" value="NZ_JBHEEL010000024.1"/>
</dbReference>
<dbReference type="SUPFAM" id="SSF46689">
    <property type="entry name" value="Homeodomain-like"/>
    <property type="match status" value="1"/>
</dbReference>
<dbReference type="Gene3D" id="1.10.10.60">
    <property type="entry name" value="Homeodomain-like"/>
    <property type="match status" value="1"/>
</dbReference>
<evidence type="ECO:0000313" key="1">
    <source>
        <dbReference type="EMBL" id="OYR19612.1"/>
    </source>
</evidence>
<dbReference type="Proteomes" id="UP000216345">
    <property type="component" value="Unassembled WGS sequence"/>
</dbReference>
<dbReference type="EMBL" id="NNRK01000002">
    <property type="protein sequence ID" value="OYR19612.1"/>
    <property type="molecule type" value="Genomic_DNA"/>
</dbReference>
<dbReference type="InterPro" id="IPR009057">
    <property type="entry name" value="Homeodomain-like_sf"/>
</dbReference>
<evidence type="ECO:0000313" key="2">
    <source>
        <dbReference type="Proteomes" id="UP000216345"/>
    </source>
</evidence>
<comment type="caution">
    <text evidence="1">The sequence shown here is derived from an EMBL/GenBank/DDBJ whole genome shotgun (WGS) entry which is preliminary data.</text>
</comment>
<dbReference type="OrthoDB" id="7376495at2"/>
<accession>A0A256FXM9</accession>
<proteinExistence type="predicted"/>